<dbReference type="InterPro" id="IPR050300">
    <property type="entry name" value="GDXG_lipolytic_enzyme"/>
</dbReference>
<feature type="signal peptide" evidence="3">
    <location>
        <begin position="1"/>
        <end position="22"/>
    </location>
</feature>
<dbReference type="Pfam" id="PF20434">
    <property type="entry name" value="BD-FAE"/>
    <property type="match status" value="1"/>
</dbReference>
<dbReference type="AlphaFoldDB" id="A0A1H0C5D7"/>
<name>A0A1H0C5D7_9HYPH</name>
<evidence type="ECO:0000256" key="3">
    <source>
        <dbReference type="SAM" id="SignalP"/>
    </source>
</evidence>
<dbReference type="STRING" id="582672.SAMN05216360_10927"/>
<evidence type="ECO:0000259" key="4">
    <source>
        <dbReference type="Pfam" id="PF20434"/>
    </source>
</evidence>
<dbReference type="SUPFAM" id="SSF53474">
    <property type="entry name" value="alpha/beta-Hydrolases"/>
    <property type="match status" value="1"/>
</dbReference>
<feature type="chain" id="PRO_5011501426" evidence="3">
    <location>
        <begin position="23"/>
        <end position="308"/>
    </location>
</feature>
<dbReference type="PANTHER" id="PTHR48081:SF6">
    <property type="entry name" value="PEPTIDASE S9 PROLYL OLIGOPEPTIDASE CATALYTIC DOMAIN-CONTAINING PROTEIN"/>
    <property type="match status" value="1"/>
</dbReference>
<feature type="region of interest" description="Disordered" evidence="2">
    <location>
        <begin position="26"/>
        <end position="47"/>
    </location>
</feature>
<keyword evidence="6" id="KW-1185">Reference proteome</keyword>
<dbReference type="Gene3D" id="3.40.50.1820">
    <property type="entry name" value="alpha/beta hydrolase"/>
    <property type="match status" value="1"/>
</dbReference>
<keyword evidence="3" id="KW-0732">Signal</keyword>
<evidence type="ECO:0000256" key="2">
    <source>
        <dbReference type="SAM" id="MobiDB-lite"/>
    </source>
</evidence>
<feature type="domain" description="BD-FAE-like" evidence="4">
    <location>
        <begin position="75"/>
        <end position="259"/>
    </location>
</feature>
<organism evidence="5 6">
    <name type="scientific">Methylobacterium phyllostachyos</name>
    <dbReference type="NCBI Taxonomy" id="582672"/>
    <lineage>
        <taxon>Bacteria</taxon>
        <taxon>Pseudomonadati</taxon>
        <taxon>Pseudomonadota</taxon>
        <taxon>Alphaproteobacteria</taxon>
        <taxon>Hyphomicrobiales</taxon>
        <taxon>Methylobacteriaceae</taxon>
        <taxon>Methylobacterium</taxon>
    </lineage>
</organism>
<gene>
    <name evidence="5" type="ORF">SAMN05216360_10927</name>
</gene>
<evidence type="ECO:0000256" key="1">
    <source>
        <dbReference type="ARBA" id="ARBA00022801"/>
    </source>
</evidence>
<accession>A0A1H0C5D7</accession>
<keyword evidence="1" id="KW-0378">Hydrolase</keyword>
<protein>
    <submittedName>
        <fullName evidence="5">Acetyl esterase/lipase</fullName>
    </submittedName>
</protein>
<dbReference type="InterPro" id="IPR029058">
    <property type="entry name" value="AB_hydrolase_fold"/>
</dbReference>
<dbReference type="EMBL" id="FNHS01000009">
    <property type="protein sequence ID" value="SDN53056.1"/>
    <property type="molecule type" value="Genomic_DNA"/>
</dbReference>
<evidence type="ECO:0000313" key="5">
    <source>
        <dbReference type="EMBL" id="SDN53056.1"/>
    </source>
</evidence>
<dbReference type="OrthoDB" id="9771666at2"/>
<reference evidence="6" key="1">
    <citation type="submission" date="2016-10" db="EMBL/GenBank/DDBJ databases">
        <authorList>
            <person name="Varghese N."/>
            <person name="Submissions S."/>
        </authorList>
    </citation>
    <scope>NUCLEOTIDE SEQUENCE [LARGE SCALE GENOMIC DNA]</scope>
    <source>
        <strain evidence="6">BL47</strain>
    </source>
</reference>
<sequence>MPVTRRSLLLATAALAAPRVQAAAGDRPTLPLWPGDPPGGGGPGGPVTIDGHGAISTIATPSLEVFVPARPNGAAMVVAGGGGYRRIEVEREARPAARWLAARGITAFVLAYRLPGEGWGAGPLAPLQDAQRALRVIRAVAGRYGLNPDRVGALGFSAGGHLMGLAATRSAFASYAPVDAADTLSVRPAEAALIYPVITLEPPYNRTSTRVQLVGHHPDPAASAEWSVEDHVRSRCPPIFLVQAEDDRIADVANSRIMAAACERAGVPVDLHIVADGGHGFAMGRPDTASAAWPKWYAAWLKANGALT</sequence>
<dbReference type="Proteomes" id="UP000198704">
    <property type="component" value="Unassembled WGS sequence"/>
</dbReference>
<dbReference type="GO" id="GO:0016787">
    <property type="term" value="F:hydrolase activity"/>
    <property type="evidence" value="ECO:0007669"/>
    <property type="project" value="UniProtKB-KW"/>
</dbReference>
<dbReference type="PANTHER" id="PTHR48081">
    <property type="entry name" value="AB HYDROLASE SUPERFAMILY PROTEIN C4A8.06C"/>
    <property type="match status" value="1"/>
</dbReference>
<proteinExistence type="predicted"/>
<dbReference type="InterPro" id="IPR049492">
    <property type="entry name" value="BD-FAE-like_dom"/>
</dbReference>
<evidence type="ECO:0000313" key="6">
    <source>
        <dbReference type="Proteomes" id="UP000198704"/>
    </source>
</evidence>